<dbReference type="GO" id="GO:0043565">
    <property type="term" value="F:sequence-specific DNA binding"/>
    <property type="evidence" value="ECO:0007669"/>
    <property type="project" value="InterPro"/>
</dbReference>
<feature type="domain" description="HTH araC/xylS-type" evidence="4">
    <location>
        <begin position="211"/>
        <end position="310"/>
    </location>
</feature>
<dbReference type="Pfam" id="PF12833">
    <property type="entry name" value="HTH_18"/>
    <property type="match status" value="1"/>
</dbReference>
<dbReference type="PRINTS" id="PR00032">
    <property type="entry name" value="HTHARAC"/>
</dbReference>
<accession>A0A502BQM3</accession>
<evidence type="ECO:0000313" key="5">
    <source>
        <dbReference type="EMBL" id="TPF75576.1"/>
    </source>
</evidence>
<dbReference type="AlphaFoldDB" id="A0A502BQM3"/>
<evidence type="ECO:0000256" key="3">
    <source>
        <dbReference type="ARBA" id="ARBA00023163"/>
    </source>
</evidence>
<gene>
    <name evidence="5" type="ORF">FHY56_10015</name>
</gene>
<comment type="caution">
    <text evidence="5">The sequence shown here is derived from an EMBL/GenBank/DDBJ whole genome shotgun (WGS) entry which is preliminary data.</text>
</comment>
<dbReference type="InterPro" id="IPR018062">
    <property type="entry name" value="HTH_AraC-typ_CS"/>
</dbReference>
<sequence>MTKAIRPQKFRNMASSMTDGLQPCLMMLRDIMGTPLIKQSDADLSSVRGLFWKHPELSLTTIYFPLKRTFLSAPGSREAGILILRSMSCPASVEQGHHLINLARGDVTFIPSDAPLLLTLPTGGRLDCAYMPKKAVLQEVPDIDRLFGQSMPFTNLPLQLLVTYAGYLLQHEHQNERNASTMVQHFYQLLPMLVDNLQAQNKQVSTIKRMDAIKAQIEAQISNSEFSIIQLAQTEGVTSRAIQKLFKRENTTFSRYLLQRRLEMARSAIVRGDPSGITQIAYNAGFDDPAYFSRTFRNHFGFTPSVLRRQVNQFFKGSV</sequence>
<dbReference type="InterPro" id="IPR018060">
    <property type="entry name" value="HTH_AraC"/>
</dbReference>
<dbReference type="GO" id="GO:0003700">
    <property type="term" value="F:DNA-binding transcription factor activity"/>
    <property type="evidence" value="ECO:0007669"/>
    <property type="project" value="InterPro"/>
</dbReference>
<dbReference type="PROSITE" id="PS01124">
    <property type="entry name" value="HTH_ARAC_FAMILY_2"/>
    <property type="match status" value="1"/>
</dbReference>
<dbReference type="SUPFAM" id="SSF46689">
    <property type="entry name" value="Homeodomain-like"/>
    <property type="match status" value="1"/>
</dbReference>
<reference evidence="5 6" key="1">
    <citation type="journal article" date="2003" name="Int. J. Syst. Evol. Microbiol.">
        <title>Towards a standardized format for the description of a novel species (of an established genus): Ochrobactrum gallinifaecis sp. nov.</title>
        <authorList>
            <person name="Kampfer P."/>
            <person name="Buczolits S."/>
            <person name="Albrecht A."/>
            <person name="Busse H.J."/>
            <person name="Stackebrandt E."/>
        </authorList>
    </citation>
    <scope>NUCLEOTIDE SEQUENCE [LARGE SCALE GENOMIC DNA]</scope>
    <source>
        <strain evidence="5 6">ISO 196</strain>
    </source>
</reference>
<keyword evidence="6" id="KW-1185">Reference proteome</keyword>
<dbReference type="Proteomes" id="UP000315388">
    <property type="component" value="Unassembled WGS sequence"/>
</dbReference>
<keyword evidence="3" id="KW-0804">Transcription</keyword>
<evidence type="ECO:0000256" key="2">
    <source>
        <dbReference type="ARBA" id="ARBA00023125"/>
    </source>
</evidence>
<dbReference type="PANTHER" id="PTHR43280:SF28">
    <property type="entry name" value="HTH-TYPE TRANSCRIPTIONAL ACTIVATOR RHAS"/>
    <property type="match status" value="1"/>
</dbReference>
<evidence type="ECO:0000313" key="6">
    <source>
        <dbReference type="Proteomes" id="UP000315388"/>
    </source>
</evidence>
<keyword evidence="1" id="KW-0805">Transcription regulation</keyword>
<organism evidence="5 6">
    <name type="scientific">Brucella gallinifaecis</name>
    <dbReference type="NCBI Taxonomy" id="215590"/>
    <lineage>
        <taxon>Bacteria</taxon>
        <taxon>Pseudomonadati</taxon>
        <taxon>Pseudomonadota</taxon>
        <taxon>Alphaproteobacteria</taxon>
        <taxon>Hyphomicrobiales</taxon>
        <taxon>Brucellaceae</taxon>
        <taxon>Brucella/Ochrobactrum group</taxon>
        <taxon>Brucella</taxon>
    </lineage>
</organism>
<dbReference type="InterPro" id="IPR020449">
    <property type="entry name" value="Tscrpt_reg_AraC-type_HTH"/>
</dbReference>
<dbReference type="EMBL" id="VEWJ01000005">
    <property type="protein sequence ID" value="TPF75576.1"/>
    <property type="molecule type" value="Genomic_DNA"/>
</dbReference>
<dbReference type="PANTHER" id="PTHR43280">
    <property type="entry name" value="ARAC-FAMILY TRANSCRIPTIONAL REGULATOR"/>
    <property type="match status" value="1"/>
</dbReference>
<dbReference type="SMART" id="SM00342">
    <property type="entry name" value="HTH_ARAC"/>
    <property type="match status" value="1"/>
</dbReference>
<name>A0A502BQM3_9HYPH</name>
<proteinExistence type="predicted"/>
<protein>
    <submittedName>
        <fullName evidence="5">Helix-turn-helix domain-containing protein</fullName>
    </submittedName>
</protein>
<dbReference type="InterPro" id="IPR009057">
    <property type="entry name" value="Homeodomain-like_sf"/>
</dbReference>
<keyword evidence="2" id="KW-0238">DNA-binding</keyword>
<dbReference type="PROSITE" id="PS00041">
    <property type="entry name" value="HTH_ARAC_FAMILY_1"/>
    <property type="match status" value="1"/>
</dbReference>
<evidence type="ECO:0000259" key="4">
    <source>
        <dbReference type="PROSITE" id="PS01124"/>
    </source>
</evidence>
<dbReference type="OrthoDB" id="252470at2"/>
<dbReference type="Gene3D" id="1.10.10.60">
    <property type="entry name" value="Homeodomain-like"/>
    <property type="match status" value="1"/>
</dbReference>
<evidence type="ECO:0000256" key="1">
    <source>
        <dbReference type="ARBA" id="ARBA00023015"/>
    </source>
</evidence>